<organism evidence="2">
    <name type="scientific">marine sediment metagenome</name>
    <dbReference type="NCBI Taxonomy" id="412755"/>
    <lineage>
        <taxon>unclassified sequences</taxon>
        <taxon>metagenomes</taxon>
        <taxon>ecological metagenomes</taxon>
    </lineage>
</organism>
<evidence type="ECO:0000256" key="1">
    <source>
        <dbReference type="SAM" id="MobiDB-lite"/>
    </source>
</evidence>
<feature type="region of interest" description="Disordered" evidence="1">
    <location>
        <begin position="60"/>
        <end position="105"/>
    </location>
</feature>
<feature type="compositionally biased region" description="Acidic residues" evidence="1">
    <location>
        <begin position="83"/>
        <end position="93"/>
    </location>
</feature>
<comment type="caution">
    <text evidence="2">The sequence shown here is derived from an EMBL/GenBank/DDBJ whole genome shotgun (WGS) entry which is preliminary data.</text>
</comment>
<name>A0A0F9VLP7_9ZZZZ</name>
<protein>
    <submittedName>
        <fullName evidence="2">Uncharacterized protein</fullName>
    </submittedName>
</protein>
<dbReference type="AlphaFoldDB" id="A0A0F9VLP7"/>
<dbReference type="EMBL" id="LAZR01000327">
    <property type="protein sequence ID" value="KKN74406.1"/>
    <property type="molecule type" value="Genomic_DNA"/>
</dbReference>
<reference evidence="2" key="1">
    <citation type="journal article" date="2015" name="Nature">
        <title>Complex archaea that bridge the gap between prokaryotes and eukaryotes.</title>
        <authorList>
            <person name="Spang A."/>
            <person name="Saw J.H."/>
            <person name="Jorgensen S.L."/>
            <person name="Zaremba-Niedzwiedzka K."/>
            <person name="Martijn J."/>
            <person name="Lind A.E."/>
            <person name="van Eijk R."/>
            <person name="Schleper C."/>
            <person name="Guy L."/>
            <person name="Ettema T.J."/>
        </authorList>
    </citation>
    <scope>NUCLEOTIDE SEQUENCE</scope>
</reference>
<gene>
    <name evidence="2" type="ORF">LCGC14_0391140</name>
</gene>
<evidence type="ECO:0000313" key="2">
    <source>
        <dbReference type="EMBL" id="KKN74406.1"/>
    </source>
</evidence>
<proteinExistence type="predicted"/>
<accession>A0A0F9VLP7</accession>
<feature type="compositionally biased region" description="Low complexity" evidence="1">
    <location>
        <begin position="65"/>
        <end position="75"/>
    </location>
</feature>
<sequence length="105" mass="11148">MLQPVGDDYAEERSRERKGDIAAAMERAFAESAAETEGFDAIVASKTAQWLPDGMAFKSADDLMDTSSSPSTSDVDPTKDDGELAPDAEDTEPDALPTFLSETAA</sequence>